<evidence type="ECO:0000256" key="8">
    <source>
        <dbReference type="ARBA" id="ARBA00023306"/>
    </source>
</evidence>
<evidence type="ECO:0000256" key="7">
    <source>
        <dbReference type="ARBA" id="ARBA00023172"/>
    </source>
</evidence>
<evidence type="ECO:0000256" key="4">
    <source>
        <dbReference type="ARBA" id="ARBA00022829"/>
    </source>
</evidence>
<dbReference type="GO" id="GO:0006310">
    <property type="term" value="P:DNA recombination"/>
    <property type="evidence" value="ECO:0007669"/>
    <property type="project" value="UniProtKB-KW"/>
</dbReference>
<dbReference type="AlphaFoldDB" id="A0A644YIC0"/>
<keyword evidence="5" id="KW-0229">DNA integration</keyword>
<gene>
    <name evidence="11" type="primary">xerC_114</name>
    <name evidence="11" type="ORF">SDC9_74144</name>
</gene>
<dbReference type="Pfam" id="PF00589">
    <property type="entry name" value="Phage_integrase"/>
    <property type="match status" value="1"/>
</dbReference>
<dbReference type="Gene3D" id="1.10.443.10">
    <property type="entry name" value="Intergrase catalytic core"/>
    <property type="match status" value="1"/>
</dbReference>
<reference evidence="11" key="1">
    <citation type="submission" date="2019-08" db="EMBL/GenBank/DDBJ databases">
        <authorList>
            <person name="Kucharzyk K."/>
            <person name="Murdoch R.W."/>
            <person name="Higgins S."/>
            <person name="Loffler F."/>
        </authorList>
    </citation>
    <scope>NUCLEOTIDE SEQUENCE</scope>
</reference>
<protein>
    <submittedName>
        <fullName evidence="11">Tyrosine recombinase XerC</fullName>
    </submittedName>
</protein>
<dbReference type="InterPro" id="IPR044068">
    <property type="entry name" value="CB"/>
</dbReference>
<dbReference type="PANTHER" id="PTHR30349:SF77">
    <property type="entry name" value="TYROSINE RECOMBINASE XERC"/>
    <property type="match status" value="1"/>
</dbReference>
<dbReference type="PROSITE" id="PS51898">
    <property type="entry name" value="TYR_RECOMBINASE"/>
    <property type="match status" value="1"/>
</dbReference>
<feature type="domain" description="Core-binding (CB)" evidence="10">
    <location>
        <begin position="17"/>
        <end position="106"/>
    </location>
</feature>
<keyword evidence="3" id="KW-0132">Cell division</keyword>
<accession>A0A644YIC0</accession>
<dbReference type="Gene3D" id="1.10.150.130">
    <property type="match status" value="1"/>
</dbReference>
<evidence type="ECO:0000259" key="9">
    <source>
        <dbReference type="PROSITE" id="PS51898"/>
    </source>
</evidence>
<dbReference type="InterPro" id="IPR050090">
    <property type="entry name" value="Tyrosine_recombinase_XerCD"/>
</dbReference>
<dbReference type="InterPro" id="IPR013762">
    <property type="entry name" value="Integrase-like_cat_sf"/>
</dbReference>
<dbReference type="EMBL" id="VSSQ01005044">
    <property type="protein sequence ID" value="MPM27631.1"/>
    <property type="molecule type" value="Genomic_DNA"/>
</dbReference>
<evidence type="ECO:0000256" key="3">
    <source>
        <dbReference type="ARBA" id="ARBA00022618"/>
    </source>
</evidence>
<keyword evidence="7" id="KW-0233">DNA recombination</keyword>
<dbReference type="PROSITE" id="PS51900">
    <property type="entry name" value="CB"/>
    <property type="match status" value="1"/>
</dbReference>
<dbReference type="GO" id="GO:0007059">
    <property type="term" value="P:chromosome segregation"/>
    <property type="evidence" value="ECO:0007669"/>
    <property type="project" value="UniProtKB-KW"/>
</dbReference>
<dbReference type="InterPro" id="IPR002104">
    <property type="entry name" value="Integrase_catalytic"/>
</dbReference>
<organism evidence="11">
    <name type="scientific">bioreactor metagenome</name>
    <dbReference type="NCBI Taxonomy" id="1076179"/>
    <lineage>
        <taxon>unclassified sequences</taxon>
        <taxon>metagenomes</taxon>
        <taxon>ecological metagenomes</taxon>
    </lineage>
</organism>
<dbReference type="GO" id="GO:0003677">
    <property type="term" value="F:DNA binding"/>
    <property type="evidence" value="ECO:0007669"/>
    <property type="project" value="UniProtKB-KW"/>
</dbReference>
<keyword evidence="8" id="KW-0131">Cell cycle</keyword>
<evidence type="ECO:0000256" key="6">
    <source>
        <dbReference type="ARBA" id="ARBA00023125"/>
    </source>
</evidence>
<dbReference type="InterPro" id="IPR010998">
    <property type="entry name" value="Integrase_recombinase_N"/>
</dbReference>
<dbReference type="InterPro" id="IPR011010">
    <property type="entry name" value="DNA_brk_join_enz"/>
</dbReference>
<dbReference type="GO" id="GO:0005737">
    <property type="term" value="C:cytoplasm"/>
    <property type="evidence" value="ECO:0007669"/>
    <property type="project" value="UniProtKB-SubCell"/>
</dbReference>
<keyword evidence="2" id="KW-0963">Cytoplasm</keyword>
<feature type="domain" description="Tyr recombinase" evidence="9">
    <location>
        <begin position="130"/>
        <end position="321"/>
    </location>
</feature>
<proteinExistence type="predicted"/>
<comment type="subcellular location">
    <subcellularLocation>
        <location evidence="1">Cytoplasm</location>
    </subcellularLocation>
</comment>
<evidence type="ECO:0000256" key="2">
    <source>
        <dbReference type="ARBA" id="ARBA00022490"/>
    </source>
</evidence>
<evidence type="ECO:0000256" key="5">
    <source>
        <dbReference type="ARBA" id="ARBA00022908"/>
    </source>
</evidence>
<evidence type="ECO:0000259" key="10">
    <source>
        <dbReference type="PROSITE" id="PS51900"/>
    </source>
</evidence>
<sequence length="349" mass="39731">MKKRTCSAPVPETRFFSKTNEFFEVYLARQVLASIHTIRSYRAGLSVFFDYVTTVKGFTPKNFLFSDCTFNLVLGFLQTMKETLHYAPGTVNSRLAALRSYLEYVADDNIEVMSVYIAVLKVPTVNVPKEIRPIVKPESLRLLLDAPENTKIGNRDRFVMTLLYDSGIRVGELQSITLGDITARSGNWMILINGKGRKQRTIVLSDKASRHMDAYMKAWHSGNNDPSRPLLYTVIHNNISPMSTRNIERILKKYGDMMRSEHIDIPETVYPHMLRRTRATNLYQQGVPIEQVSALLGHSMIETTRSYYASPSLEQMRAAIQKGIGPEPDDCKQEWIGSVDEIKKKLGLK</sequence>
<keyword evidence="6" id="KW-0238">DNA-binding</keyword>
<name>A0A644YIC0_9ZZZZ</name>
<evidence type="ECO:0000313" key="11">
    <source>
        <dbReference type="EMBL" id="MPM27631.1"/>
    </source>
</evidence>
<keyword evidence="4" id="KW-0159">Chromosome partition</keyword>
<dbReference type="GO" id="GO:0015074">
    <property type="term" value="P:DNA integration"/>
    <property type="evidence" value="ECO:0007669"/>
    <property type="project" value="UniProtKB-KW"/>
</dbReference>
<dbReference type="GO" id="GO:0051301">
    <property type="term" value="P:cell division"/>
    <property type="evidence" value="ECO:0007669"/>
    <property type="project" value="UniProtKB-KW"/>
</dbReference>
<dbReference type="PANTHER" id="PTHR30349">
    <property type="entry name" value="PHAGE INTEGRASE-RELATED"/>
    <property type="match status" value="1"/>
</dbReference>
<comment type="caution">
    <text evidence="11">The sequence shown here is derived from an EMBL/GenBank/DDBJ whole genome shotgun (WGS) entry which is preliminary data.</text>
</comment>
<dbReference type="SUPFAM" id="SSF56349">
    <property type="entry name" value="DNA breaking-rejoining enzymes"/>
    <property type="match status" value="1"/>
</dbReference>
<evidence type="ECO:0000256" key="1">
    <source>
        <dbReference type="ARBA" id="ARBA00004496"/>
    </source>
</evidence>